<organism evidence="4 5">
    <name type="scientific">Chionoecetes opilio</name>
    <name type="common">Atlantic snow crab</name>
    <name type="synonym">Cancer opilio</name>
    <dbReference type="NCBI Taxonomy" id="41210"/>
    <lineage>
        <taxon>Eukaryota</taxon>
        <taxon>Metazoa</taxon>
        <taxon>Ecdysozoa</taxon>
        <taxon>Arthropoda</taxon>
        <taxon>Crustacea</taxon>
        <taxon>Multicrustacea</taxon>
        <taxon>Malacostraca</taxon>
        <taxon>Eumalacostraca</taxon>
        <taxon>Eucarida</taxon>
        <taxon>Decapoda</taxon>
        <taxon>Pleocyemata</taxon>
        <taxon>Brachyura</taxon>
        <taxon>Eubrachyura</taxon>
        <taxon>Majoidea</taxon>
        <taxon>Majidae</taxon>
        <taxon>Chionoecetes</taxon>
    </lineage>
</organism>
<evidence type="ECO:0000313" key="5">
    <source>
        <dbReference type="Proteomes" id="UP000770661"/>
    </source>
</evidence>
<evidence type="ECO:0000313" key="4">
    <source>
        <dbReference type="EMBL" id="KAG0714189.1"/>
    </source>
</evidence>
<comment type="caution">
    <text evidence="4">The sequence shown here is derived from an EMBL/GenBank/DDBJ whole genome shotgun (WGS) entry which is preliminary data.</text>
</comment>
<feature type="domain" description="Enoyl reductase (ER)" evidence="3">
    <location>
        <begin position="55"/>
        <end position="366"/>
    </location>
</feature>
<keyword evidence="1" id="KW-0560">Oxidoreductase</keyword>
<feature type="compositionally biased region" description="Basic and acidic residues" evidence="2">
    <location>
        <begin position="25"/>
        <end position="46"/>
    </location>
</feature>
<reference evidence="4" key="1">
    <citation type="submission" date="2020-07" db="EMBL/GenBank/DDBJ databases">
        <title>The High-quality genome of the commercially important snow crab, Chionoecetes opilio.</title>
        <authorList>
            <person name="Jeong J.-H."/>
            <person name="Ryu S."/>
        </authorList>
    </citation>
    <scope>NUCLEOTIDE SEQUENCE</scope>
    <source>
        <strain evidence="4">MADBK_172401_WGS</strain>
        <tissue evidence="4">Digestive gland</tissue>
    </source>
</reference>
<dbReference type="EMBL" id="JACEEZ010020726">
    <property type="protein sequence ID" value="KAG0714189.1"/>
    <property type="molecule type" value="Genomic_DNA"/>
</dbReference>
<name>A0A8J4XWS8_CHIOP</name>
<dbReference type="Proteomes" id="UP000770661">
    <property type="component" value="Unassembled WGS sequence"/>
</dbReference>
<dbReference type="InterPro" id="IPR036291">
    <property type="entry name" value="NAD(P)-bd_dom_sf"/>
</dbReference>
<dbReference type="Gene3D" id="3.40.50.720">
    <property type="entry name" value="NAD(P)-binding Rossmann-like Domain"/>
    <property type="match status" value="1"/>
</dbReference>
<dbReference type="SUPFAM" id="SSF51735">
    <property type="entry name" value="NAD(P)-binding Rossmann-fold domains"/>
    <property type="match status" value="1"/>
</dbReference>
<dbReference type="GO" id="GO:0016491">
    <property type="term" value="F:oxidoreductase activity"/>
    <property type="evidence" value="ECO:0007669"/>
    <property type="project" value="UniProtKB-KW"/>
</dbReference>
<keyword evidence="5" id="KW-1185">Reference proteome</keyword>
<evidence type="ECO:0000256" key="2">
    <source>
        <dbReference type="SAM" id="MobiDB-lite"/>
    </source>
</evidence>
<dbReference type="OrthoDB" id="203908at2759"/>
<dbReference type="InterPro" id="IPR052100">
    <property type="entry name" value="SV-ATPase_mito-regulator"/>
</dbReference>
<feature type="compositionally biased region" description="Basic and acidic residues" evidence="2">
    <location>
        <begin position="383"/>
        <end position="425"/>
    </location>
</feature>
<sequence>MDTQANPEAKGESPAEAKPVQEAGQDSKDSKDSKDTEAPKETPKEMRAVVLNGFGGLKSVKIVRRPEPALADGEVLIRVQLCGVSFQDVMVRQGVTEAPPKTPFILGFECAGVVAAVADDVKNIKVGDRVVALPDHRAWAELVPVSAKYVYKVPEAMPLQEAAAVTMSYTVAYLLVHDLANIASNHTVLLYSAGGAVGQAVCALLKNIEGVTVVGIASKNNMKASKTLSRILLTGPAMFMQRVVAEGVDVVLDSQGGEECNRGYTLLKPLGRYILFGNAHILFFMDQNVWWQVDKVSPLRLYEDNRGIIGFNLRRLLHHQVGRLTWWSERRKVVEAVFKLWQSGVVKAHIDSTYALEDENVGKLLLDLSMEPRPRPTTPAKTKKGEKEEEKKEDKENSENVAKDSKEDKEEAKTEKEEEVKESKK</sequence>
<dbReference type="SUPFAM" id="SSF50129">
    <property type="entry name" value="GroES-like"/>
    <property type="match status" value="1"/>
</dbReference>
<proteinExistence type="predicted"/>
<feature type="region of interest" description="Disordered" evidence="2">
    <location>
        <begin position="367"/>
        <end position="425"/>
    </location>
</feature>
<dbReference type="Gene3D" id="3.90.180.10">
    <property type="entry name" value="Medium-chain alcohol dehydrogenases, catalytic domain"/>
    <property type="match status" value="1"/>
</dbReference>
<dbReference type="PANTHER" id="PTHR44054">
    <property type="entry name" value="SYNAPTIC VESICLE MEMBRANE PROTEIN VAT-1 HOMOLOG-LIKE"/>
    <property type="match status" value="1"/>
</dbReference>
<gene>
    <name evidence="4" type="primary">Vat1l</name>
    <name evidence="4" type="ORF">GWK47_014590</name>
</gene>
<dbReference type="InterPro" id="IPR013154">
    <property type="entry name" value="ADH-like_N"/>
</dbReference>
<dbReference type="SMART" id="SM00829">
    <property type="entry name" value="PKS_ER"/>
    <property type="match status" value="1"/>
</dbReference>
<accession>A0A8J4XWS8</accession>
<evidence type="ECO:0000256" key="1">
    <source>
        <dbReference type="ARBA" id="ARBA00023002"/>
    </source>
</evidence>
<dbReference type="Pfam" id="PF13602">
    <property type="entry name" value="ADH_zinc_N_2"/>
    <property type="match status" value="1"/>
</dbReference>
<dbReference type="Pfam" id="PF08240">
    <property type="entry name" value="ADH_N"/>
    <property type="match status" value="1"/>
</dbReference>
<dbReference type="InterPro" id="IPR011032">
    <property type="entry name" value="GroES-like_sf"/>
</dbReference>
<protein>
    <submittedName>
        <fullName evidence="4">Synaptic vesicle membrane protein VAT-1 -like</fullName>
    </submittedName>
</protein>
<dbReference type="PANTHER" id="PTHR44054:SF2">
    <property type="entry name" value="SYNAPTIC VESICLE MEMBRANE PROTEIN VAT-1 HOMOLOG-LIKE"/>
    <property type="match status" value="1"/>
</dbReference>
<dbReference type="AlphaFoldDB" id="A0A8J4XWS8"/>
<evidence type="ECO:0000259" key="3">
    <source>
        <dbReference type="SMART" id="SM00829"/>
    </source>
</evidence>
<dbReference type="InterPro" id="IPR020843">
    <property type="entry name" value="ER"/>
</dbReference>
<feature type="region of interest" description="Disordered" evidence="2">
    <location>
        <begin position="1"/>
        <end position="46"/>
    </location>
</feature>